<evidence type="ECO:0000256" key="3">
    <source>
        <dbReference type="ARBA" id="ARBA00022989"/>
    </source>
</evidence>
<keyword evidence="7" id="KW-0547">Nucleotide-binding</keyword>
<evidence type="ECO:0000256" key="5">
    <source>
        <dbReference type="SAM" id="Phobius"/>
    </source>
</evidence>
<dbReference type="PANTHER" id="PTHR43394">
    <property type="entry name" value="ATP-DEPENDENT PERMEASE MDL1, MITOCHONDRIAL"/>
    <property type="match status" value="1"/>
</dbReference>
<dbReference type="AlphaFoldDB" id="A0A2T4LNP3"/>
<dbReference type="EMBL" id="PYZR01000426">
    <property type="protein sequence ID" value="PTF54856.1"/>
    <property type="molecule type" value="Genomic_DNA"/>
</dbReference>
<dbReference type="Gene3D" id="1.20.1560.10">
    <property type="entry name" value="ABC transporter type 1, transmembrane domain"/>
    <property type="match status" value="1"/>
</dbReference>
<feature type="transmembrane region" description="Helical" evidence="5">
    <location>
        <begin position="94"/>
        <end position="114"/>
    </location>
</feature>
<feature type="non-terminal residue" evidence="7">
    <location>
        <position position="166"/>
    </location>
</feature>
<evidence type="ECO:0000313" key="8">
    <source>
        <dbReference type="Proteomes" id="UP000241208"/>
    </source>
</evidence>
<dbReference type="InterPro" id="IPR011527">
    <property type="entry name" value="ABC1_TM_dom"/>
</dbReference>
<keyword evidence="4 5" id="KW-0472">Membrane</keyword>
<dbReference type="RefSeq" id="WP_241957038.1">
    <property type="nucleotide sequence ID" value="NZ_PYZR01000426.1"/>
</dbReference>
<sequence>TVSVKLTLIVLIPLPIMVIMTRYYGKLLSHGFKKAQAAFSKLNDKTQESVAGIKVTKTFGYETEDQADFKGLSDEVVRKNLYVAKVDALFDPTIMLVFGTSEFLAITFGSFMVLNDEITLGQLITFATYLGMLVWPLLALGLFFNIVQRAKASYERIEVILNTPNS</sequence>
<dbReference type="PANTHER" id="PTHR43394:SF1">
    <property type="entry name" value="ATP-BINDING CASSETTE SUB-FAMILY B MEMBER 10, MITOCHONDRIAL"/>
    <property type="match status" value="1"/>
</dbReference>
<feature type="domain" description="ABC transmembrane type-1" evidence="6">
    <location>
        <begin position="1"/>
        <end position="149"/>
    </location>
</feature>
<reference evidence="7 8" key="1">
    <citation type="journal article" date="2016" name="Front. Microbiol.">
        <title>Comprehensive Phylogenetic Analysis of Bovine Non-aureus Staphylococci Species Based on Whole-Genome Sequencing.</title>
        <authorList>
            <person name="Naushad S."/>
            <person name="Barkema H.W."/>
            <person name="Luby C."/>
            <person name="Condas L.A."/>
            <person name="Nobrega D.B."/>
            <person name="Carson D.A."/>
            <person name="De Buck J."/>
        </authorList>
    </citation>
    <scope>NUCLEOTIDE SEQUENCE [LARGE SCALE GENOMIC DNA]</scope>
    <source>
        <strain evidence="7 8">SNUC 3829</strain>
    </source>
</reference>
<keyword evidence="2 5" id="KW-0812">Transmembrane</keyword>
<keyword evidence="7" id="KW-0067">ATP-binding</keyword>
<dbReference type="Pfam" id="PF00664">
    <property type="entry name" value="ABC_membrane"/>
    <property type="match status" value="1"/>
</dbReference>
<dbReference type="GO" id="GO:0005886">
    <property type="term" value="C:plasma membrane"/>
    <property type="evidence" value="ECO:0007669"/>
    <property type="project" value="UniProtKB-SubCell"/>
</dbReference>
<evidence type="ECO:0000256" key="1">
    <source>
        <dbReference type="ARBA" id="ARBA00004651"/>
    </source>
</evidence>
<name>A0A2T4LNP3_9STAP</name>
<comment type="caution">
    <text evidence="7">The sequence shown here is derived from an EMBL/GenBank/DDBJ whole genome shotgun (WGS) entry which is preliminary data.</text>
</comment>
<proteinExistence type="predicted"/>
<feature type="transmembrane region" description="Helical" evidence="5">
    <location>
        <begin position="126"/>
        <end position="147"/>
    </location>
</feature>
<dbReference type="GO" id="GO:0005524">
    <property type="term" value="F:ATP binding"/>
    <property type="evidence" value="ECO:0007669"/>
    <property type="project" value="UniProtKB-KW"/>
</dbReference>
<gene>
    <name evidence="7" type="ORF">BUY34_13960</name>
</gene>
<evidence type="ECO:0000313" key="7">
    <source>
        <dbReference type="EMBL" id="PTF54856.1"/>
    </source>
</evidence>
<dbReference type="SUPFAM" id="SSF90123">
    <property type="entry name" value="ABC transporter transmembrane region"/>
    <property type="match status" value="1"/>
</dbReference>
<dbReference type="InterPro" id="IPR036640">
    <property type="entry name" value="ABC1_TM_sf"/>
</dbReference>
<comment type="subcellular location">
    <subcellularLocation>
        <location evidence="1">Cell membrane</location>
        <topology evidence="1">Multi-pass membrane protein</topology>
    </subcellularLocation>
</comment>
<accession>A0A2T4LNP3</accession>
<dbReference type="GO" id="GO:0015421">
    <property type="term" value="F:ABC-type oligopeptide transporter activity"/>
    <property type="evidence" value="ECO:0007669"/>
    <property type="project" value="TreeGrafter"/>
</dbReference>
<feature type="non-terminal residue" evidence="7">
    <location>
        <position position="1"/>
    </location>
</feature>
<keyword evidence="3 5" id="KW-1133">Transmembrane helix</keyword>
<dbReference type="Proteomes" id="UP000241208">
    <property type="component" value="Unassembled WGS sequence"/>
</dbReference>
<evidence type="ECO:0000256" key="2">
    <source>
        <dbReference type="ARBA" id="ARBA00022692"/>
    </source>
</evidence>
<feature type="transmembrane region" description="Helical" evidence="5">
    <location>
        <begin position="6"/>
        <end position="24"/>
    </location>
</feature>
<evidence type="ECO:0000259" key="6">
    <source>
        <dbReference type="PROSITE" id="PS50929"/>
    </source>
</evidence>
<organism evidence="7 8">
    <name type="scientific">Staphylococcus cohnii</name>
    <dbReference type="NCBI Taxonomy" id="29382"/>
    <lineage>
        <taxon>Bacteria</taxon>
        <taxon>Bacillati</taxon>
        <taxon>Bacillota</taxon>
        <taxon>Bacilli</taxon>
        <taxon>Bacillales</taxon>
        <taxon>Staphylococcaceae</taxon>
        <taxon>Staphylococcus</taxon>
        <taxon>Staphylococcus cohnii species complex</taxon>
    </lineage>
</organism>
<evidence type="ECO:0000256" key="4">
    <source>
        <dbReference type="ARBA" id="ARBA00023136"/>
    </source>
</evidence>
<dbReference type="InterPro" id="IPR039421">
    <property type="entry name" value="Type_1_exporter"/>
</dbReference>
<protein>
    <submittedName>
        <fullName evidence="7">Multidrug ABC transporter permease/ATP-binding protein</fullName>
    </submittedName>
</protein>
<dbReference type="PROSITE" id="PS50929">
    <property type="entry name" value="ABC_TM1F"/>
    <property type="match status" value="1"/>
</dbReference>